<dbReference type="KEGG" id="fsi:Flexsi_0028"/>
<reference evidence="3" key="2">
    <citation type="submission" date="2011-06" db="EMBL/GenBank/DDBJ databases">
        <title>The complete genome of Flexistipes sinusarabici DSM 4947.</title>
        <authorList>
            <person name="Lucas S."/>
            <person name="Han J."/>
            <person name="Lapidus A."/>
            <person name="Bruce D."/>
            <person name="Goodwin L."/>
            <person name="Pitluck S."/>
            <person name="Peters L."/>
            <person name="Kyrpides N."/>
            <person name="Mavromatis K."/>
            <person name="Ivanova N."/>
            <person name="Mikhailova N."/>
            <person name="Chertkov O."/>
            <person name="Detter J.C."/>
            <person name="Tapia R."/>
            <person name="Han C."/>
            <person name="Land M."/>
            <person name="Hauser L."/>
            <person name="Markowitz V."/>
            <person name="Cheng J.-F."/>
            <person name="Hugenholtz P."/>
            <person name="Woyke T."/>
            <person name="Wu D."/>
            <person name="Spring S."/>
            <person name="Schroeder M."/>
            <person name="Brambilla E."/>
            <person name="Klenk H.-P."/>
            <person name="Eisen J.A."/>
        </authorList>
    </citation>
    <scope>NUCLEOTIDE SEQUENCE [LARGE SCALE GENOMIC DNA]</scope>
    <source>
        <strain evidence="3">DSM 4947 / MAS 10</strain>
    </source>
</reference>
<reference evidence="1 3" key="1">
    <citation type="journal article" date="2011" name="Stand. Genomic Sci.">
        <title>Genome sequence of the moderately thermophilic halophile Flexistipes sinusarabici strain (MAS10).</title>
        <authorList>
            <person name="Lapidus A."/>
            <person name="Chertkov O."/>
            <person name="Nolan M."/>
            <person name="Lucas S."/>
            <person name="Hammon N."/>
            <person name="Deshpande S."/>
            <person name="Cheng J.F."/>
            <person name="Tapia R."/>
            <person name="Han C."/>
            <person name="Goodwin L."/>
            <person name="Pitluck S."/>
            <person name="Liolios K."/>
            <person name="Pagani I."/>
            <person name="Ivanova N."/>
            <person name="Huntemann M."/>
            <person name="Mavromatis K."/>
            <person name="Mikhailova N."/>
            <person name="Pati A."/>
            <person name="Chen A."/>
            <person name="Palaniappan K."/>
            <person name="Land M."/>
            <person name="Hauser L."/>
            <person name="Brambilla E.M."/>
            <person name="Rohde M."/>
            <person name="Abt B."/>
            <person name="Spring S."/>
            <person name="Goker M."/>
            <person name="Bristow J."/>
            <person name="Eisen J.A."/>
            <person name="Markowitz V."/>
            <person name="Hugenholtz P."/>
            <person name="Kyrpides N.C."/>
            <person name="Klenk H.P."/>
            <person name="Woyke T."/>
        </authorList>
    </citation>
    <scope>NUCLEOTIDE SEQUENCE [LARGE SCALE GENOMIC DNA]</scope>
    <source>
        <strain evidence="1">DSM 4947</strain>
        <strain evidence="3">DSM 4947 / MAS 10</strain>
    </source>
</reference>
<name>F8E6U0_FLESM</name>
<dbReference type="RefSeq" id="WP_013885240.1">
    <property type="nucleotide sequence ID" value="NC_015672.1"/>
</dbReference>
<dbReference type="eggNOG" id="COG3385">
    <property type="taxonomic scope" value="Bacteria"/>
</dbReference>
<sequence length="84" mass="9851">MLAWSVLLMVQEDEILKEQVIANSKREKSKKKDRPKFIYYSLLDGISRAFIMAKEIFRFRKPKPPNLAPTIDELLNKRSLGMIL</sequence>
<evidence type="ECO:0000313" key="3">
    <source>
        <dbReference type="Proteomes" id="UP000006621"/>
    </source>
</evidence>
<evidence type="ECO:0000313" key="1">
    <source>
        <dbReference type="EMBL" id="AEI13726.1"/>
    </source>
</evidence>
<dbReference type="KEGG" id="fsi:Flexsi_1905"/>
<dbReference type="EMBL" id="CP002858">
    <property type="protein sequence ID" value="AEI15540.1"/>
    <property type="molecule type" value="Genomic_DNA"/>
</dbReference>
<dbReference type="HOGENOM" id="CLU_2522678_0_0_0"/>
<accession>F8E6U0</accession>
<keyword evidence="3" id="KW-1185">Reference proteome</keyword>
<evidence type="ECO:0000313" key="2">
    <source>
        <dbReference type="EMBL" id="AEI15540.1"/>
    </source>
</evidence>
<gene>
    <name evidence="1" type="ordered locus">Flexsi_0028</name>
    <name evidence="2" type="ordered locus">Flexsi_1905</name>
</gene>
<dbReference type="Proteomes" id="UP000006621">
    <property type="component" value="Chromosome"/>
</dbReference>
<organism evidence="1 3">
    <name type="scientific">Flexistipes sinusarabici (strain ATCC 49648 / DSM 4947 / MAS 10)</name>
    <dbReference type="NCBI Taxonomy" id="717231"/>
    <lineage>
        <taxon>Bacteria</taxon>
        <taxon>Pseudomonadati</taxon>
        <taxon>Deferribacterota</taxon>
        <taxon>Deferribacteres</taxon>
        <taxon>Deferribacterales</taxon>
        <taxon>Flexistipitaceae</taxon>
        <taxon>Flexistipes</taxon>
    </lineage>
</organism>
<protein>
    <submittedName>
        <fullName evidence="1">Uncharacterized protein</fullName>
    </submittedName>
</protein>
<proteinExistence type="predicted"/>
<dbReference type="AlphaFoldDB" id="F8E6U0"/>
<dbReference type="EMBL" id="CP002858">
    <property type="protein sequence ID" value="AEI13726.1"/>
    <property type="molecule type" value="Genomic_DNA"/>
</dbReference>